<dbReference type="Gene3D" id="3.40.50.300">
    <property type="entry name" value="P-loop containing nucleotide triphosphate hydrolases"/>
    <property type="match status" value="1"/>
</dbReference>
<organism evidence="1 2">
    <name type="scientific">Emiliania huxleyi (strain CCMP1516)</name>
    <dbReference type="NCBI Taxonomy" id="280463"/>
    <lineage>
        <taxon>Eukaryota</taxon>
        <taxon>Haptista</taxon>
        <taxon>Haptophyta</taxon>
        <taxon>Prymnesiophyceae</taxon>
        <taxon>Isochrysidales</taxon>
        <taxon>Noelaerhabdaceae</taxon>
        <taxon>Emiliania</taxon>
    </lineage>
</organism>
<dbReference type="KEGG" id="ehx:EMIHUDRAFT_235254"/>
<dbReference type="PaxDb" id="2903-EOD28052"/>
<dbReference type="HOGENOM" id="CLU_1258152_0_0_1"/>
<dbReference type="RefSeq" id="XP_005780481.1">
    <property type="nucleotide sequence ID" value="XM_005780424.1"/>
</dbReference>
<reference evidence="2" key="1">
    <citation type="journal article" date="2013" name="Nature">
        <title>Pan genome of the phytoplankton Emiliania underpins its global distribution.</title>
        <authorList>
            <person name="Read B.A."/>
            <person name="Kegel J."/>
            <person name="Klute M.J."/>
            <person name="Kuo A."/>
            <person name="Lefebvre S.C."/>
            <person name="Maumus F."/>
            <person name="Mayer C."/>
            <person name="Miller J."/>
            <person name="Monier A."/>
            <person name="Salamov A."/>
            <person name="Young J."/>
            <person name="Aguilar M."/>
            <person name="Claverie J.M."/>
            <person name="Frickenhaus S."/>
            <person name="Gonzalez K."/>
            <person name="Herman E.K."/>
            <person name="Lin Y.C."/>
            <person name="Napier J."/>
            <person name="Ogata H."/>
            <person name="Sarno A.F."/>
            <person name="Shmutz J."/>
            <person name="Schroeder D."/>
            <person name="de Vargas C."/>
            <person name="Verret F."/>
            <person name="von Dassow P."/>
            <person name="Valentin K."/>
            <person name="Van de Peer Y."/>
            <person name="Wheeler G."/>
            <person name="Dacks J.B."/>
            <person name="Delwiche C.F."/>
            <person name="Dyhrman S.T."/>
            <person name="Glockner G."/>
            <person name="John U."/>
            <person name="Richards T."/>
            <person name="Worden A.Z."/>
            <person name="Zhang X."/>
            <person name="Grigoriev I.V."/>
            <person name="Allen A.E."/>
            <person name="Bidle K."/>
            <person name="Borodovsky M."/>
            <person name="Bowler C."/>
            <person name="Brownlee C."/>
            <person name="Cock J.M."/>
            <person name="Elias M."/>
            <person name="Gladyshev V.N."/>
            <person name="Groth M."/>
            <person name="Guda C."/>
            <person name="Hadaegh A."/>
            <person name="Iglesias-Rodriguez M.D."/>
            <person name="Jenkins J."/>
            <person name="Jones B.M."/>
            <person name="Lawson T."/>
            <person name="Leese F."/>
            <person name="Lindquist E."/>
            <person name="Lobanov A."/>
            <person name="Lomsadze A."/>
            <person name="Malik S.B."/>
            <person name="Marsh M.E."/>
            <person name="Mackinder L."/>
            <person name="Mock T."/>
            <person name="Mueller-Roeber B."/>
            <person name="Pagarete A."/>
            <person name="Parker M."/>
            <person name="Probert I."/>
            <person name="Quesneville H."/>
            <person name="Raines C."/>
            <person name="Rensing S.A."/>
            <person name="Riano-Pachon D.M."/>
            <person name="Richier S."/>
            <person name="Rokitta S."/>
            <person name="Shiraiwa Y."/>
            <person name="Soanes D.M."/>
            <person name="van der Giezen M."/>
            <person name="Wahlund T.M."/>
            <person name="Williams B."/>
            <person name="Wilson W."/>
            <person name="Wolfe G."/>
            <person name="Wurch L.L."/>
        </authorList>
    </citation>
    <scope>NUCLEOTIDE SEQUENCE</scope>
</reference>
<keyword evidence="2" id="KW-1185">Reference proteome</keyword>
<dbReference type="EnsemblProtists" id="EOD28052">
    <property type="protein sequence ID" value="EOD28052"/>
    <property type="gene ID" value="EMIHUDRAFT_235254"/>
</dbReference>
<evidence type="ECO:0000313" key="2">
    <source>
        <dbReference type="Proteomes" id="UP000013827"/>
    </source>
</evidence>
<reference evidence="1" key="2">
    <citation type="submission" date="2024-10" db="UniProtKB">
        <authorList>
            <consortium name="EnsemblProtists"/>
        </authorList>
    </citation>
    <scope>IDENTIFICATION</scope>
</reference>
<evidence type="ECO:0000313" key="1">
    <source>
        <dbReference type="EnsemblProtists" id="EOD28052"/>
    </source>
</evidence>
<name>A0A0D3JX17_EMIH1</name>
<dbReference type="InterPro" id="IPR027417">
    <property type="entry name" value="P-loop_NTPase"/>
</dbReference>
<sequence>MREFTQTVHSGHVNDHELRDVEPIWEALNKRVQIVECDGSREVHVYDTVGDASVRLRLEQGMSSPMRHGSDLSLEYTPNYLYHPTVPGRVRAAFEQLGRPELLQRMRFIAILREPLERWFAAFSHCQVYVTTFERFYTRGSDARDAAFSALLRWAGVPIEEMMPRSDRDVLLSERRNPTVNQRRVLLPSSYMLKLVAFFEPHNLKLAKLLGTGDVLQDWA</sequence>
<evidence type="ECO:0008006" key="3">
    <source>
        <dbReference type="Google" id="ProtNLM"/>
    </source>
</evidence>
<protein>
    <recommendedName>
        <fullName evidence="3">Sulfotransferase domain-containing protein</fullName>
    </recommendedName>
</protein>
<dbReference type="AlphaFoldDB" id="A0A0D3JX17"/>
<proteinExistence type="predicted"/>
<dbReference type="SUPFAM" id="SSF52540">
    <property type="entry name" value="P-loop containing nucleoside triphosphate hydrolases"/>
    <property type="match status" value="1"/>
</dbReference>
<dbReference type="Proteomes" id="UP000013827">
    <property type="component" value="Unassembled WGS sequence"/>
</dbReference>
<dbReference type="GeneID" id="17273597"/>
<accession>A0A0D3JX17</accession>